<evidence type="ECO:0000256" key="1">
    <source>
        <dbReference type="SAM" id="MobiDB-lite"/>
    </source>
</evidence>
<reference evidence="3" key="1">
    <citation type="journal article" date="2015" name="Genome Announc.">
        <title>Draft genome sequence of the cellulolytic fungus Chaetomium globosum.</title>
        <authorList>
            <person name="Cuomo C.A."/>
            <person name="Untereiner W.A."/>
            <person name="Ma L.-J."/>
            <person name="Grabherr M."/>
            <person name="Birren B.W."/>
        </authorList>
    </citation>
    <scope>NUCLEOTIDE SEQUENCE [LARGE SCALE GENOMIC DNA]</scope>
    <source>
        <strain evidence="3">ATCC 6205 / CBS 148.51 / DSM 1962 / NBRC 6347 / NRRL 1970</strain>
    </source>
</reference>
<feature type="region of interest" description="Disordered" evidence="1">
    <location>
        <begin position="220"/>
        <end position="297"/>
    </location>
</feature>
<name>Q2GZT5_CHAGB</name>
<dbReference type="Proteomes" id="UP000001056">
    <property type="component" value="Unassembled WGS sequence"/>
</dbReference>
<dbReference type="EMBL" id="CH408032">
    <property type="protein sequence ID" value="EAQ88342.1"/>
    <property type="molecule type" value="Genomic_DNA"/>
</dbReference>
<organism evidence="2 3">
    <name type="scientific">Chaetomium globosum (strain ATCC 6205 / CBS 148.51 / DSM 1962 / NBRC 6347 / NRRL 1970)</name>
    <name type="common">Soil fungus</name>
    <dbReference type="NCBI Taxonomy" id="306901"/>
    <lineage>
        <taxon>Eukaryota</taxon>
        <taxon>Fungi</taxon>
        <taxon>Dikarya</taxon>
        <taxon>Ascomycota</taxon>
        <taxon>Pezizomycotina</taxon>
        <taxon>Sordariomycetes</taxon>
        <taxon>Sordariomycetidae</taxon>
        <taxon>Sordariales</taxon>
        <taxon>Chaetomiaceae</taxon>
        <taxon>Chaetomium</taxon>
    </lineage>
</organism>
<evidence type="ECO:0000313" key="2">
    <source>
        <dbReference type="EMBL" id="EAQ88342.1"/>
    </source>
</evidence>
<dbReference type="AlphaFoldDB" id="Q2GZT5"/>
<dbReference type="GeneID" id="4392596"/>
<gene>
    <name evidence="2" type="ORF">CHGG_04961</name>
</gene>
<dbReference type="InParanoid" id="Q2GZT5"/>
<proteinExistence type="predicted"/>
<sequence>MGSDELCRWLEDAIADSSQAVVTDKNRHFSPGDFVLFLEPGAFLPRDAPQQWVSLFAQVGPETEVDNQLGYKVETSEWHDQAGNKIISEGYVFHLSQFPHIDAQVRHAHYELNKKSDELFFKHLRSLEFSASLGIKKWDSSRTEIQPPNQMEEAEENDEAARAKRQRLKEKQKMCIEPDSEARPEGETSKARPIESLKEREEWIDKIYKSSKSMEEMRDKLLGLQVGEDESEEDNSGQDEEAERLGIGSKENSCGLGEETDNEEVDSEEGEETESEETETENARANGEEDSGGQTKYKVVGFHPQLRGGEIYSTPIWDASSW</sequence>
<accession>Q2GZT5</accession>
<dbReference type="RefSeq" id="XP_001224175.1">
    <property type="nucleotide sequence ID" value="XM_001224174.1"/>
</dbReference>
<dbReference type="HOGENOM" id="CLU_863319_0_0_1"/>
<protein>
    <submittedName>
        <fullName evidence="2">Uncharacterized protein</fullName>
    </submittedName>
</protein>
<dbReference type="VEuPathDB" id="FungiDB:CHGG_04961"/>
<feature type="region of interest" description="Disordered" evidence="1">
    <location>
        <begin position="140"/>
        <end position="194"/>
    </location>
</feature>
<feature type="compositionally biased region" description="Basic and acidic residues" evidence="1">
    <location>
        <begin position="169"/>
        <end position="194"/>
    </location>
</feature>
<dbReference type="OrthoDB" id="17053at2759"/>
<feature type="compositionally biased region" description="Acidic residues" evidence="1">
    <location>
        <begin position="227"/>
        <end position="242"/>
    </location>
</feature>
<dbReference type="eggNOG" id="ENOG502RXHP">
    <property type="taxonomic scope" value="Eukaryota"/>
</dbReference>
<keyword evidence="3" id="KW-1185">Reference proteome</keyword>
<feature type="compositionally biased region" description="Acidic residues" evidence="1">
    <location>
        <begin position="258"/>
        <end position="280"/>
    </location>
</feature>
<evidence type="ECO:0000313" key="3">
    <source>
        <dbReference type="Proteomes" id="UP000001056"/>
    </source>
</evidence>